<feature type="compositionally biased region" description="Basic residues" evidence="1">
    <location>
        <begin position="182"/>
        <end position="191"/>
    </location>
</feature>
<evidence type="ECO:0000313" key="4">
    <source>
        <dbReference type="Proteomes" id="UP000001307"/>
    </source>
</evidence>
<keyword evidence="2" id="KW-1133">Transmembrane helix</keyword>
<evidence type="ECO:0000256" key="1">
    <source>
        <dbReference type="SAM" id="MobiDB-lite"/>
    </source>
</evidence>
<keyword evidence="4" id="KW-1185">Reference proteome</keyword>
<dbReference type="OrthoDB" id="10439893at2759"/>
<accession>E4XQZ7</accession>
<gene>
    <name evidence="3" type="ORF">GSOID_T00018111001</name>
</gene>
<sequence>MAHAGGRVTTGGGNTFIDCHANANSINDDHADKSTNFEAFINIISNPAYFFLMIAGAFLLGSILTCTVCMCRSGRMRKGYKKEIKEIREENKEERKNKTNGNLNQTIQQPFASPMMMPISPPPAYHSQMPHFQTSTPMIVGHAASPRFDRSFNEPDPFRMSLGKVSRISYIEELPPTPPRSTRARSSRPRRPSGLTRSNIFADAEKAERASQFSKNEFE</sequence>
<reference evidence="3" key="1">
    <citation type="journal article" date="2010" name="Science">
        <title>Plasticity of animal genome architecture unmasked by rapid evolution of a pelagic tunicate.</title>
        <authorList>
            <person name="Denoeud F."/>
            <person name="Henriet S."/>
            <person name="Mungpakdee S."/>
            <person name="Aury J.M."/>
            <person name="Da Silva C."/>
            <person name="Brinkmann H."/>
            <person name="Mikhaleva J."/>
            <person name="Olsen L.C."/>
            <person name="Jubin C."/>
            <person name="Canestro C."/>
            <person name="Bouquet J.M."/>
            <person name="Danks G."/>
            <person name="Poulain J."/>
            <person name="Campsteijn C."/>
            <person name="Adamski M."/>
            <person name="Cross I."/>
            <person name="Yadetie F."/>
            <person name="Muffato M."/>
            <person name="Louis A."/>
            <person name="Butcher S."/>
            <person name="Tsagkogeorga G."/>
            <person name="Konrad A."/>
            <person name="Singh S."/>
            <person name="Jensen M.F."/>
            <person name="Cong E.H."/>
            <person name="Eikeseth-Otteraa H."/>
            <person name="Noel B."/>
            <person name="Anthouard V."/>
            <person name="Porcel B.M."/>
            <person name="Kachouri-Lafond R."/>
            <person name="Nishino A."/>
            <person name="Ugolini M."/>
            <person name="Chourrout P."/>
            <person name="Nishida H."/>
            <person name="Aasland R."/>
            <person name="Huzurbazar S."/>
            <person name="Westhof E."/>
            <person name="Delsuc F."/>
            <person name="Lehrach H."/>
            <person name="Reinhardt R."/>
            <person name="Weissenbach J."/>
            <person name="Roy S.W."/>
            <person name="Artiguenave F."/>
            <person name="Postlethwait J.H."/>
            <person name="Manak J.R."/>
            <person name="Thompson E.M."/>
            <person name="Jaillon O."/>
            <person name="Du Pasquier L."/>
            <person name="Boudinot P."/>
            <person name="Liberles D.A."/>
            <person name="Volff J.N."/>
            <person name="Philippe H."/>
            <person name="Lenhard B."/>
            <person name="Roest Crollius H."/>
            <person name="Wincker P."/>
            <person name="Chourrout D."/>
        </authorList>
    </citation>
    <scope>NUCLEOTIDE SEQUENCE [LARGE SCALE GENOMIC DNA]</scope>
</reference>
<keyword evidence="2" id="KW-0472">Membrane</keyword>
<proteinExistence type="predicted"/>
<dbReference type="Proteomes" id="UP000001307">
    <property type="component" value="Unassembled WGS sequence"/>
</dbReference>
<name>E4XQZ7_OIKDI</name>
<protein>
    <submittedName>
        <fullName evidence="3">Uncharacterized protein</fullName>
    </submittedName>
</protein>
<dbReference type="AlphaFoldDB" id="E4XQZ7"/>
<keyword evidence="2" id="KW-0812">Transmembrane</keyword>
<evidence type="ECO:0000256" key="2">
    <source>
        <dbReference type="SAM" id="Phobius"/>
    </source>
</evidence>
<organism evidence="3">
    <name type="scientific">Oikopleura dioica</name>
    <name type="common">Tunicate</name>
    <dbReference type="NCBI Taxonomy" id="34765"/>
    <lineage>
        <taxon>Eukaryota</taxon>
        <taxon>Metazoa</taxon>
        <taxon>Chordata</taxon>
        <taxon>Tunicata</taxon>
        <taxon>Appendicularia</taxon>
        <taxon>Copelata</taxon>
        <taxon>Oikopleuridae</taxon>
        <taxon>Oikopleura</taxon>
    </lineage>
</organism>
<feature type="region of interest" description="Disordered" evidence="1">
    <location>
        <begin position="172"/>
        <end position="219"/>
    </location>
</feature>
<evidence type="ECO:0000313" key="3">
    <source>
        <dbReference type="EMBL" id="CBY12233.1"/>
    </source>
</evidence>
<feature type="transmembrane region" description="Helical" evidence="2">
    <location>
        <begin position="48"/>
        <end position="71"/>
    </location>
</feature>
<dbReference type="InParanoid" id="E4XQZ7"/>
<dbReference type="EMBL" id="FN653110">
    <property type="protein sequence ID" value="CBY12233.1"/>
    <property type="molecule type" value="Genomic_DNA"/>
</dbReference>